<comment type="caution">
    <text evidence="2">The sequence shown here is derived from an EMBL/GenBank/DDBJ whole genome shotgun (WGS) entry which is preliminary data.</text>
</comment>
<dbReference type="InterPro" id="IPR027383">
    <property type="entry name" value="Znf_put"/>
</dbReference>
<protein>
    <recommendedName>
        <fullName evidence="1">Putative zinc-finger domain-containing protein</fullName>
    </recommendedName>
</protein>
<evidence type="ECO:0000259" key="1">
    <source>
        <dbReference type="Pfam" id="PF13490"/>
    </source>
</evidence>
<accession>A0A2A6FQG0</accession>
<dbReference type="Pfam" id="PF13490">
    <property type="entry name" value="zf-HC2"/>
    <property type="match status" value="1"/>
</dbReference>
<reference evidence="3" key="1">
    <citation type="submission" date="2017-03" db="EMBL/GenBank/DDBJ databases">
        <authorList>
            <person name="Lund M.B."/>
        </authorList>
    </citation>
    <scope>NUCLEOTIDE SEQUENCE [LARGE SCALE GENOMIC DNA]</scope>
</reference>
<dbReference type="AlphaFoldDB" id="A0A2A6FQG0"/>
<dbReference type="Proteomes" id="UP000219994">
    <property type="component" value="Unassembled WGS sequence"/>
</dbReference>
<sequence>MTGCDCKKALAALEEYLRRELCEVEAEEIRAHLCECTHCSEELRVGQMLTAAVKRACGENAPDELKARVLAHLRCTDTAQDSASA</sequence>
<proteinExistence type="predicted"/>
<evidence type="ECO:0000313" key="3">
    <source>
        <dbReference type="Proteomes" id="UP000219994"/>
    </source>
</evidence>
<name>A0A2A6FQG0_9MICO</name>
<gene>
    <name evidence="2" type="ORF">B5766_10000</name>
</gene>
<organism evidence="2 3">
    <name type="scientific">Candidatus Lumbricidiphila eiseniae</name>
    <dbReference type="NCBI Taxonomy" id="1969409"/>
    <lineage>
        <taxon>Bacteria</taxon>
        <taxon>Bacillati</taxon>
        <taxon>Actinomycetota</taxon>
        <taxon>Actinomycetes</taxon>
        <taxon>Micrococcales</taxon>
        <taxon>Microbacteriaceae</taxon>
        <taxon>Candidatus Lumbricidiphila</taxon>
    </lineage>
</organism>
<feature type="domain" description="Putative zinc-finger" evidence="1">
    <location>
        <begin position="6"/>
        <end position="39"/>
    </location>
</feature>
<dbReference type="EMBL" id="NAEP01000049">
    <property type="protein sequence ID" value="PDQ34653.1"/>
    <property type="molecule type" value="Genomic_DNA"/>
</dbReference>
<evidence type="ECO:0000313" key="2">
    <source>
        <dbReference type="EMBL" id="PDQ34653.1"/>
    </source>
</evidence>